<proteinExistence type="predicted"/>
<comment type="catalytic activity">
    <reaction evidence="1">
        <text>Thiol-dependent hydrolysis of ester, thioester, amide, peptide and isopeptide bonds formed by the C-terminal Gly of ubiquitin (a 76-residue protein attached to proteins as an intracellular targeting signal).</text>
        <dbReference type="EC" id="3.4.19.12"/>
    </reaction>
</comment>
<dbReference type="InterPro" id="IPR044635">
    <property type="entry name" value="UBP14-like"/>
</dbReference>
<dbReference type="GO" id="GO:0043161">
    <property type="term" value="P:proteasome-mediated ubiquitin-dependent protein catabolic process"/>
    <property type="evidence" value="ECO:0007669"/>
    <property type="project" value="InterPro"/>
</dbReference>
<evidence type="ECO:0000256" key="7">
    <source>
        <dbReference type="SAM" id="Phobius"/>
    </source>
</evidence>
<reference evidence="8" key="1">
    <citation type="submission" date="2021-03" db="EMBL/GenBank/DDBJ databases">
        <authorList>
            <consortium name="Genoscope - CEA"/>
            <person name="William W."/>
        </authorList>
    </citation>
    <scope>NUCLEOTIDE SEQUENCE</scope>
    <source>
        <strain evidence="8">Doubled-haploid Pahang</strain>
    </source>
</reference>
<evidence type="ECO:0000256" key="1">
    <source>
        <dbReference type="ARBA" id="ARBA00000707"/>
    </source>
</evidence>
<dbReference type="Proteomes" id="UP000012960">
    <property type="component" value="Unplaced"/>
</dbReference>
<gene>
    <name evidence="8" type="ORF">GSMUA_185360.1</name>
</gene>
<evidence type="ECO:0000313" key="10">
    <source>
        <dbReference type="Proteomes" id="UP000012960"/>
    </source>
</evidence>
<evidence type="ECO:0000256" key="5">
    <source>
        <dbReference type="ARBA" id="ARBA00022801"/>
    </source>
</evidence>
<dbReference type="InParanoid" id="A0A804IJ54"/>
<keyword evidence="5" id="KW-0378">Hydrolase</keyword>
<accession>A0A804IJ54</accession>
<evidence type="ECO:0000256" key="4">
    <source>
        <dbReference type="ARBA" id="ARBA00022786"/>
    </source>
</evidence>
<reference evidence="9" key="2">
    <citation type="submission" date="2021-05" db="UniProtKB">
        <authorList>
            <consortium name="EnsemblPlants"/>
        </authorList>
    </citation>
    <scope>IDENTIFICATION</scope>
    <source>
        <strain evidence="9">subsp. malaccensis</strain>
    </source>
</reference>
<evidence type="ECO:0000256" key="3">
    <source>
        <dbReference type="ARBA" id="ARBA00022670"/>
    </source>
</evidence>
<dbReference type="EC" id="3.4.19.12" evidence="2"/>
<dbReference type="PANTHER" id="PTHR43982:SF1">
    <property type="entry name" value="UBIQUITIN CARBOXYL-TERMINAL HYDROLASE 14"/>
    <property type="match status" value="1"/>
</dbReference>
<evidence type="ECO:0000313" key="9">
    <source>
        <dbReference type="EnsemblPlants" id="Ma03_p33400.1"/>
    </source>
</evidence>
<feature type="transmembrane region" description="Helical" evidence="7">
    <location>
        <begin position="18"/>
        <end position="37"/>
    </location>
</feature>
<dbReference type="Gene3D" id="3.10.20.90">
    <property type="entry name" value="Phosphatidylinositol 3-kinase Catalytic Subunit, Chain A, domain 1"/>
    <property type="match status" value="1"/>
</dbReference>
<name>A0A804IJ54_MUSAM</name>
<dbReference type="GO" id="GO:0016579">
    <property type="term" value="P:protein deubiquitination"/>
    <property type="evidence" value="ECO:0007669"/>
    <property type="project" value="InterPro"/>
</dbReference>
<dbReference type="SUPFAM" id="SSF54236">
    <property type="entry name" value="Ubiquitin-like"/>
    <property type="match status" value="1"/>
</dbReference>
<protein>
    <recommendedName>
        <fullName evidence="2">ubiquitinyl hydrolase 1</fullName>
        <ecNumber evidence="2">3.4.19.12</ecNumber>
    </recommendedName>
</protein>
<organism evidence="9 10">
    <name type="scientific">Musa acuminata subsp. malaccensis</name>
    <name type="common">Wild banana</name>
    <name type="synonym">Musa malaccensis</name>
    <dbReference type="NCBI Taxonomy" id="214687"/>
    <lineage>
        <taxon>Eukaryota</taxon>
        <taxon>Viridiplantae</taxon>
        <taxon>Streptophyta</taxon>
        <taxon>Embryophyta</taxon>
        <taxon>Tracheophyta</taxon>
        <taxon>Spermatophyta</taxon>
        <taxon>Magnoliopsida</taxon>
        <taxon>Liliopsida</taxon>
        <taxon>Zingiberales</taxon>
        <taxon>Musaceae</taxon>
        <taxon>Musa</taxon>
    </lineage>
</organism>
<keyword evidence="7" id="KW-0472">Membrane</keyword>
<keyword evidence="4" id="KW-0833">Ubl conjugation pathway</keyword>
<evidence type="ECO:0000313" key="8">
    <source>
        <dbReference type="EMBL" id="CAG1852030.1"/>
    </source>
</evidence>
<keyword evidence="6" id="KW-0788">Thiol protease</keyword>
<dbReference type="EMBL" id="HG996468">
    <property type="protein sequence ID" value="CAG1852030.1"/>
    <property type="molecule type" value="Genomic_DNA"/>
</dbReference>
<dbReference type="PANTHER" id="PTHR43982">
    <property type="entry name" value="UBIQUITIN CARBOXYL-TERMINAL HYDROLASE"/>
    <property type="match status" value="1"/>
</dbReference>
<keyword evidence="7" id="KW-0812">Transmembrane</keyword>
<keyword evidence="3" id="KW-0645">Protease</keyword>
<keyword evidence="10" id="KW-1185">Reference proteome</keyword>
<evidence type="ECO:0000256" key="6">
    <source>
        <dbReference type="ARBA" id="ARBA00022807"/>
    </source>
</evidence>
<keyword evidence="7" id="KW-1133">Transmembrane helix</keyword>
<dbReference type="Gramene" id="Ma03_t33400.1">
    <property type="protein sequence ID" value="Ma03_p33400.1"/>
    <property type="gene ID" value="Ma03_g33400"/>
</dbReference>
<sequence length="139" mass="15508">MSSNYIRMSHTEAKAQNVALYIALSWGIAESFLLSIARRSSRKASFRRPTKPSPFLSSRFDSSVAALSEDRSCDSSNMPTVSVKWKKQIFPAVEIGTSQPPFEFKSQLCASSGVSPERQKIMVQGALLKVYELPCYMVF</sequence>
<dbReference type="GO" id="GO:0004843">
    <property type="term" value="F:cysteine-type deubiquitinase activity"/>
    <property type="evidence" value="ECO:0007669"/>
    <property type="project" value="UniProtKB-EC"/>
</dbReference>
<evidence type="ECO:0000256" key="2">
    <source>
        <dbReference type="ARBA" id="ARBA00012759"/>
    </source>
</evidence>
<dbReference type="InterPro" id="IPR029071">
    <property type="entry name" value="Ubiquitin-like_domsf"/>
</dbReference>
<dbReference type="EnsemblPlants" id="Ma03_t33400.1">
    <property type="protein sequence ID" value="Ma03_p33400.1"/>
    <property type="gene ID" value="Ma03_g33400"/>
</dbReference>
<dbReference type="AlphaFoldDB" id="A0A804IJ54"/>